<keyword evidence="16" id="KW-1185">Reference proteome</keyword>
<dbReference type="GO" id="GO:0005634">
    <property type="term" value="C:nucleus"/>
    <property type="evidence" value="ECO:0007669"/>
    <property type="project" value="UniProtKB-SubCell"/>
</dbReference>
<feature type="domain" description="C2H2-type" evidence="14">
    <location>
        <begin position="1737"/>
        <end position="1762"/>
    </location>
</feature>
<evidence type="ECO:0000256" key="9">
    <source>
        <dbReference type="ARBA" id="ARBA00023125"/>
    </source>
</evidence>
<dbReference type="GO" id="GO:0008270">
    <property type="term" value="F:zinc ion binding"/>
    <property type="evidence" value="ECO:0007669"/>
    <property type="project" value="UniProtKB-KW"/>
</dbReference>
<dbReference type="PANTHER" id="PTHR15507:SF14">
    <property type="entry name" value="ZINC FINGER PROTEIN 292"/>
    <property type="match status" value="1"/>
</dbReference>
<evidence type="ECO:0000256" key="4">
    <source>
        <dbReference type="ARBA" id="ARBA00022723"/>
    </source>
</evidence>
<comment type="subcellular location">
    <subcellularLocation>
        <location evidence="1">Nucleus</location>
    </subcellularLocation>
</comment>
<organism evidence="15 16">
    <name type="scientific">Atractosteus spatula</name>
    <name type="common">Alligator gar</name>
    <name type="synonym">Lepisosteus spatula</name>
    <dbReference type="NCBI Taxonomy" id="7917"/>
    <lineage>
        <taxon>Eukaryota</taxon>
        <taxon>Metazoa</taxon>
        <taxon>Chordata</taxon>
        <taxon>Craniata</taxon>
        <taxon>Vertebrata</taxon>
        <taxon>Euteleostomi</taxon>
        <taxon>Actinopterygii</taxon>
        <taxon>Neopterygii</taxon>
        <taxon>Holostei</taxon>
        <taxon>Semionotiformes</taxon>
        <taxon>Lepisosteidae</taxon>
        <taxon>Atractosteus</taxon>
    </lineage>
</organism>
<keyword evidence="6 12" id="KW-0863">Zinc-finger</keyword>
<evidence type="ECO:0000313" key="16">
    <source>
        <dbReference type="Proteomes" id="UP000736164"/>
    </source>
</evidence>
<keyword evidence="7" id="KW-0862">Zinc</keyword>
<evidence type="ECO:0000256" key="7">
    <source>
        <dbReference type="ARBA" id="ARBA00022833"/>
    </source>
</evidence>
<dbReference type="InterPro" id="IPR057986">
    <property type="entry name" value="TPR_Rlf/292/654"/>
</dbReference>
<feature type="non-terminal residue" evidence="15">
    <location>
        <position position="2154"/>
    </location>
</feature>
<keyword evidence="8" id="KW-0805">Transcription regulation</keyword>
<keyword evidence="9" id="KW-0238">DNA-binding</keyword>
<feature type="domain" description="C2H2-type" evidence="14">
    <location>
        <begin position="619"/>
        <end position="648"/>
    </location>
</feature>
<feature type="region of interest" description="Disordered" evidence="13">
    <location>
        <begin position="2000"/>
        <end position="2026"/>
    </location>
</feature>
<evidence type="ECO:0000313" key="15">
    <source>
        <dbReference type="EMBL" id="MBN3323142.1"/>
    </source>
</evidence>
<evidence type="ECO:0000256" key="5">
    <source>
        <dbReference type="ARBA" id="ARBA00022737"/>
    </source>
</evidence>
<dbReference type="SUPFAM" id="SSF57667">
    <property type="entry name" value="beta-beta-alpha zinc fingers"/>
    <property type="match status" value="4"/>
</dbReference>
<feature type="region of interest" description="Disordered" evidence="13">
    <location>
        <begin position="1875"/>
        <end position="1908"/>
    </location>
</feature>
<dbReference type="GO" id="GO:0003677">
    <property type="term" value="F:DNA binding"/>
    <property type="evidence" value="ECO:0007669"/>
    <property type="project" value="UniProtKB-KW"/>
</dbReference>
<dbReference type="SMART" id="SM00355">
    <property type="entry name" value="ZnF_C2H2"/>
    <property type="match status" value="16"/>
</dbReference>
<evidence type="ECO:0000256" key="10">
    <source>
        <dbReference type="ARBA" id="ARBA00023163"/>
    </source>
</evidence>
<dbReference type="Gene3D" id="3.30.160.60">
    <property type="entry name" value="Classic Zinc Finger"/>
    <property type="match status" value="4"/>
</dbReference>
<feature type="compositionally biased region" description="Basic and acidic residues" evidence="13">
    <location>
        <begin position="819"/>
        <end position="829"/>
    </location>
</feature>
<feature type="domain" description="C2H2-type" evidence="14">
    <location>
        <begin position="1698"/>
        <end position="1728"/>
    </location>
</feature>
<feature type="compositionally biased region" description="Basic and acidic residues" evidence="13">
    <location>
        <begin position="1658"/>
        <end position="1668"/>
    </location>
</feature>
<feature type="compositionally biased region" description="Basic residues" evidence="13">
    <location>
        <begin position="1892"/>
        <end position="1907"/>
    </location>
</feature>
<feature type="compositionally biased region" description="Basic and acidic residues" evidence="13">
    <location>
        <begin position="2049"/>
        <end position="2063"/>
    </location>
</feature>
<keyword evidence="4" id="KW-0479">Metal-binding</keyword>
<reference evidence="15" key="1">
    <citation type="journal article" date="2021" name="Cell">
        <title>Tracing the genetic footprints of vertebrate landing in non-teleost ray-finned fishes.</title>
        <authorList>
            <person name="Bi X."/>
            <person name="Wang K."/>
            <person name="Yang L."/>
            <person name="Pan H."/>
            <person name="Jiang H."/>
            <person name="Wei Q."/>
            <person name="Fang M."/>
            <person name="Yu H."/>
            <person name="Zhu C."/>
            <person name="Cai Y."/>
            <person name="He Y."/>
            <person name="Gan X."/>
            <person name="Zeng H."/>
            <person name="Yu D."/>
            <person name="Zhu Y."/>
            <person name="Jiang H."/>
            <person name="Qiu Q."/>
            <person name="Yang H."/>
            <person name="Zhang Y.E."/>
            <person name="Wang W."/>
            <person name="Zhu M."/>
            <person name="He S."/>
            <person name="Zhang G."/>
        </authorList>
    </citation>
    <scope>NUCLEOTIDE SEQUENCE</scope>
    <source>
        <strain evidence="15">Allg_001</strain>
    </source>
</reference>
<evidence type="ECO:0000256" key="8">
    <source>
        <dbReference type="ARBA" id="ARBA00023015"/>
    </source>
</evidence>
<dbReference type="Pfam" id="PF25420">
    <property type="entry name" value="zf-C2H2_ZN292"/>
    <property type="match status" value="1"/>
</dbReference>
<sequence length="2154" mass="244048">KASVQHVTLCAVSSPQTLVEYAGRWKISEDPLPLVEVYMVAILSYAQARHYLTSECENVSLVLERLTLSCVELLLSLPEEIPNALWQEFQLSVQKAHSLLLDSGNCELHMLSSIAKERGVWANDTLQSILSKETPEVEKVREFLEQEGAVLLDMRVKHLIKENHIEKAALVAKVCSEHPEFGAKSSFKQTYLVCLCSVAPREQVMQEISEVDCKDALEMICNLESEGDEKGALSLCSAFLTRQLLQGDMYCAWELTLFWSKLLQRLEPSTQVFLDHCRQMSLLSKTVYHIFFLIKVIQSEVQDVGLPVCIELCVRALRLETGDNTNIKATICKTISCLLPNDLEVKRACQLTEFLLEPTVDSYYAVETLYNEPDQKFEEENLPVPNSLRCELLLVFKTQWPFDPEFWDWKTLKRHCLALMGEEASIVSSIDELNDCEVLDQLEDEDGSKGHEEFKDLTDCFLDTTHVLNEIVDEKQKKREIKKLREKGFISARFRNWQAYMQYCVLCDKEFLGHRIVRHAQKHVKDGVYSCPICAESFDCKELFVPHVTSHVKQSCKERLAAMKTSRKLGSPTKMPFPNCVPQKVKTNEMQDSKPKKKSRPCSNDAEVSKNSYKYTEEYTCPVTNCRKGFKYFKNLIAHVKAHKNNEEAKRFLEMQSKKVVCQYCRRQFVSVTHLNDHLQMHCGAKPYICIQLNCKSSFLSNAELLVHRKEHTAFKAKCMFPNCGRIFYEAYMLYDHEAQHYNTFTCKLPNCGKIFHSQAQLDVHQEDHNASVESSSFKLPDETLQPGIRQIKIENTIQNIQDFSQALMSDSSQTLSKEANEANTEHLNDSLPNQTPNWFNLNQSPDATQTPLLHPNIYPLELSLLEAKTKEEPVCSSSCTENSTPYFQQALPINEACDNGRIAVNSDHKELEPLEQPELLLKSGSNEIDESTQDTLSSSLQQIPNNVSTVKTEKGPVKVVQRFNCTFETCTRNYSSTRSVSKHMKAAHPEYYAELKLARKNKKVVRTPIKNVSTSCSINPTLISQPSSAVVPQLHNRGGQVLDSPPDGNVEPTVMPQLSATPTSCESSHLHYSSNLINDINSNESPQVGNMAKIAVPQVNSSNPNLPSNVEELTKPLLPSAMENISHSLLPSYLESLKVPSVLSGQLEPPARANVIQHRLPSVAKSEDETLKVKRTKHNKRAKWPAIVKDGKFICSRCFREFPSPKSLGGHLSKRSHCVPFEETANGAACDSNEVQQNNEILKQSIETATIPNLFEPSGISQQTFQNPCGNEDPQVNTGSLQQNILPNDGLLAAMASLTQNLLSNPLLQVAPAIPQQPLKVQQDQPNDATQKKRNVKKKLRAQILAADLLKSGKTGNLLETLDPVANSSLQQNSELQNYPGVQPSVERTQSSELSEVIQTASTIAVNDVSVALMSNSLPGVESPPVPGVSLPREVSTNNQDPGCGIEKDDEKIMEIQRAFERLNLNKESNEDSHAANAVTLNNHVDAPKPVIVTKEVQSVETLIKPFVCESEGCSYSAMTKDALFKHYSKVHNYTEDMMNEIRKNQLKFAPFRCQICNKTFTRNSNLRAHCQTVHCLSQEDMIRMKIKRPYSRKSEKPPPGFQAIRELSEDNQLSHPTCSQADSRTGFLAAGQAALGLFSAAGCVPDTLKKPKVSKPKVEKPQTEKLRKTKPKERKEKKAVAKDDETVCSYSPYRPYRCVHQGCFAAFTIQQNLILHYRAVHQDEVEEEEHQIKEFRCQVKDCSRIFPEVTSLLQHYLHLHKFSLDEAGALMSNMNLGRFQCDQANCTASFTAFWKYISHIQGDHENKVLKSEGAEGLFKCDCEGCDRVYATRSNLLRHLLKKHREYHRAHLIRPRKKYSQETGSKIKHFNKKSKSAGVKLNGKENVQNNKKPKFKRNDKRKRSSSKRAFWTKFERPTLKTNEEALAMCTKKFPLQFPCMIKGCFSVVSSERNIFRHYTTHSLTDRYIEERRGDFILCKKRSHHSSKAISCKDEADENTELSDAKQSTDESSGVKPTRKRKARRKWALTVSNVLVKSKRGRPLKKRPKECTQNKEKKNEEGLKPNTFKPMGFEVSFLKFLEESSQNIICKTSETHIRTRDCQNLIDFRNPLNLTSVKNVKIVVDKTFSDGADLLLKQLQEMRPIVILKKWLYS</sequence>
<dbReference type="InterPro" id="IPR013087">
    <property type="entry name" value="Znf_C2H2_type"/>
</dbReference>
<feature type="domain" description="C2H2-type" evidence="14">
    <location>
        <begin position="688"/>
        <end position="717"/>
    </location>
</feature>
<feature type="domain" description="C2H2-type" evidence="14">
    <location>
        <begin position="1820"/>
        <end position="1845"/>
    </location>
</feature>
<protein>
    <submittedName>
        <fullName evidence="15">ZN292 protein</fullName>
    </submittedName>
</protein>
<feature type="compositionally biased region" description="Basic residues" evidence="13">
    <location>
        <begin position="2039"/>
        <end position="2048"/>
    </location>
</feature>
<dbReference type="Pfam" id="PF25580">
    <property type="entry name" value="TPR_Rlf"/>
    <property type="match status" value="1"/>
</dbReference>
<feature type="domain" description="C2H2-type" evidence="14">
    <location>
        <begin position="745"/>
        <end position="774"/>
    </location>
</feature>
<gene>
    <name evidence="15" type="primary">Znf292</name>
    <name evidence="15" type="ORF">GTO95_0004723</name>
</gene>
<dbReference type="Pfam" id="PF00096">
    <property type="entry name" value="zf-C2H2"/>
    <property type="match status" value="2"/>
</dbReference>
<dbReference type="Proteomes" id="UP000736164">
    <property type="component" value="Unassembled WGS sequence"/>
</dbReference>
<dbReference type="PANTHER" id="PTHR15507">
    <property type="entry name" value="ZINC FINGER PROTEIN RLF"/>
    <property type="match status" value="1"/>
</dbReference>
<feature type="region of interest" description="Disordered" evidence="13">
    <location>
        <begin position="810"/>
        <end position="836"/>
    </location>
</feature>
<evidence type="ECO:0000256" key="1">
    <source>
        <dbReference type="ARBA" id="ARBA00004123"/>
    </source>
</evidence>
<comment type="caution">
    <text evidence="15">The sequence shown here is derived from an EMBL/GenBank/DDBJ whole genome shotgun (WGS) entry which is preliminary data.</text>
</comment>
<proteinExistence type="inferred from homology"/>
<feature type="domain" description="C2H2-type" evidence="14">
    <location>
        <begin position="964"/>
        <end position="989"/>
    </location>
</feature>
<dbReference type="PROSITE" id="PS50157">
    <property type="entry name" value="ZINC_FINGER_C2H2_2"/>
    <property type="match status" value="9"/>
</dbReference>
<comment type="similarity">
    <text evidence="2">Belongs to the krueppel C2H2-type zinc-finger protein family.</text>
</comment>
<keyword evidence="11" id="KW-0539">Nucleus</keyword>
<dbReference type="InterPro" id="IPR036236">
    <property type="entry name" value="Znf_C2H2_sf"/>
</dbReference>
<feature type="compositionally biased region" description="Basic residues" evidence="13">
    <location>
        <begin position="2017"/>
        <end position="2026"/>
    </location>
</feature>
<feature type="region of interest" description="Disordered" evidence="13">
    <location>
        <begin position="2039"/>
        <end position="2065"/>
    </location>
</feature>
<dbReference type="EMBL" id="JAAWVO010063289">
    <property type="protein sequence ID" value="MBN3323142.1"/>
    <property type="molecule type" value="Genomic_DNA"/>
</dbReference>
<dbReference type="InterPro" id="IPR052251">
    <property type="entry name" value="GH-ZnFinger_Regulators"/>
</dbReference>
<dbReference type="PROSITE" id="PS00028">
    <property type="entry name" value="ZINC_FINGER_C2H2_1"/>
    <property type="match status" value="12"/>
</dbReference>
<keyword evidence="3" id="KW-0597">Phosphoprotein</keyword>
<evidence type="ECO:0000256" key="11">
    <source>
        <dbReference type="ARBA" id="ARBA00023242"/>
    </source>
</evidence>
<feature type="region of interest" description="Disordered" evidence="13">
    <location>
        <begin position="1421"/>
        <end position="1448"/>
    </location>
</feature>
<feature type="domain" description="C2H2-type" evidence="14">
    <location>
        <begin position="1553"/>
        <end position="1581"/>
    </location>
</feature>
<name>A0A8J7P0F7_ATRSP</name>
<feature type="non-terminal residue" evidence="15">
    <location>
        <position position="1"/>
    </location>
</feature>
<dbReference type="GO" id="GO:0000981">
    <property type="term" value="F:DNA-binding transcription factor activity, RNA polymerase II-specific"/>
    <property type="evidence" value="ECO:0007669"/>
    <property type="project" value="TreeGrafter"/>
</dbReference>
<keyword evidence="10" id="KW-0804">Transcription</keyword>
<evidence type="ECO:0000256" key="6">
    <source>
        <dbReference type="ARBA" id="ARBA00022771"/>
    </source>
</evidence>
<evidence type="ECO:0000256" key="2">
    <source>
        <dbReference type="ARBA" id="ARBA00006991"/>
    </source>
</evidence>
<feature type="domain" description="C2H2-type" evidence="14">
    <location>
        <begin position="660"/>
        <end position="687"/>
    </location>
</feature>
<feature type="region of interest" description="Disordered" evidence="13">
    <location>
        <begin position="586"/>
        <end position="606"/>
    </location>
</feature>
<dbReference type="Pfam" id="PF26218">
    <property type="entry name" value="zf_C2H2_ZNF292"/>
    <property type="match status" value="2"/>
</dbReference>
<evidence type="ECO:0000256" key="12">
    <source>
        <dbReference type="PROSITE-ProRule" id="PRU00042"/>
    </source>
</evidence>
<dbReference type="InterPro" id="IPR058902">
    <property type="entry name" value="zf_C2H2_ZNF292/Rlf"/>
</dbReference>
<feature type="region of interest" description="Disordered" evidence="13">
    <location>
        <begin position="1653"/>
        <end position="1680"/>
    </location>
</feature>
<evidence type="ECO:0000256" key="13">
    <source>
        <dbReference type="SAM" id="MobiDB-lite"/>
    </source>
</evidence>
<evidence type="ECO:0000259" key="14">
    <source>
        <dbReference type="PROSITE" id="PS50157"/>
    </source>
</evidence>
<keyword evidence="5" id="KW-0677">Repeat</keyword>
<evidence type="ECO:0000256" key="3">
    <source>
        <dbReference type="ARBA" id="ARBA00022553"/>
    </source>
</evidence>
<accession>A0A8J7P0F7</accession>